<evidence type="ECO:0000256" key="8">
    <source>
        <dbReference type="SAM" id="Phobius"/>
    </source>
</evidence>
<feature type="transmembrane region" description="Helical" evidence="8">
    <location>
        <begin position="63"/>
        <end position="87"/>
    </location>
</feature>
<dbReference type="InterPro" id="IPR036097">
    <property type="entry name" value="HisK_dim/P_sf"/>
</dbReference>
<evidence type="ECO:0000313" key="10">
    <source>
        <dbReference type="EMBL" id="TFF38015.1"/>
    </source>
</evidence>
<reference evidence="10 11" key="1">
    <citation type="journal article" date="2017" name="Int. J. Syst. Evol. Microbiol.">
        <title>Mucilaginibacterpsychrotolerans sp. nov., isolated from peatlands.</title>
        <authorList>
            <person name="Deng Y."/>
            <person name="Shen L."/>
            <person name="Xu B."/>
            <person name="Liu Y."/>
            <person name="Gu Z."/>
            <person name="Liu H."/>
            <person name="Zhou Y."/>
        </authorList>
    </citation>
    <scope>NUCLEOTIDE SEQUENCE [LARGE SCALE GENOMIC DNA]</scope>
    <source>
        <strain evidence="10 11">NH7-4</strain>
    </source>
</reference>
<evidence type="ECO:0000256" key="6">
    <source>
        <dbReference type="ARBA" id="ARBA00023012"/>
    </source>
</evidence>
<feature type="domain" description="Histidine kinase" evidence="9">
    <location>
        <begin position="200"/>
        <end position="413"/>
    </location>
</feature>
<sequence length="413" mass="47223">MESSKSLTHMPAKCGTLCGNKNVSSHPINQSLLSQVKHFFSELFHTSDWPARWYCGNWDQFHGWLYILSDAAIWLAYFAIPILLFRIISKRKDIPFPKILWLFIAFILLCGSTHLLDAIIFWWPAYRLSALIRFMTAIVSLFTVYALYRLLPMIYHLRTLDQLEAEIIERKKAEEELRLQQVSIKATEELMAKKDEFMSIASHELKTPITTVKASLQVLEKMVSQNDDLKGIAPFVQRSSKQVNKLTNLIDELLDVTRIQAGRLELKRSEFNLMELVTECVEQCRLADGKHSIGIRGDESLLLFADHDRIEQVLSNFLTNAFKYSPEGSAVEVHIERLDDSRVSLSVTDEGIGIPEANIGHVFDRFFRVEKTSQNYSGMGLGLYISSQIIQGHHGEIGVRNNPLKGVTFWFAI</sequence>
<dbReference type="InterPro" id="IPR003594">
    <property type="entry name" value="HATPase_dom"/>
</dbReference>
<dbReference type="Gene3D" id="3.30.565.10">
    <property type="entry name" value="Histidine kinase-like ATPase, C-terminal domain"/>
    <property type="match status" value="1"/>
</dbReference>
<dbReference type="InterPro" id="IPR003661">
    <property type="entry name" value="HisK_dim/P_dom"/>
</dbReference>
<dbReference type="FunFam" id="3.30.565.10:FF:000006">
    <property type="entry name" value="Sensor histidine kinase WalK"/>
    <property type="match status" value="1"/>
</dbReference>
<dbReference type="SUPFAM" id="SSF47384">
    <property type="entry name" value="Homodimeric domain of signal transducing histidine kinase"/>
    <property type="match status" value="1"/>
</dbReference>
<protein>
    <recommendedName>
        <fullName evidence="2">histidine kinase</fullName>
        <ecNumber evidence="2">2.7.13.3</ecNumber>
    </recommendedName>
</protein>
<dbReference type="Pfam" id="PF00512">
    <property type="entry name" value="HisKA"/>
    <property type="match status" value="1"/>
</dbReference>
<accession>A0A4Y8SHB8</accession>
<feature type="transmembrane region" description="Helical" evidence="8">
    <location>
        <begin position="130"/>
        <end position="148"/>
    </location>
</feature>
<dbReference type="InterPro" id="IPR036890">
    <property type="entry name" value="HATPase_C_sf"/>
</dbReference>
<comment type="caution">
    <text evidence="10">The sequence shown here is derived from an EMBL/GenBank/DDBJ whole genome shotgun (WGS) entry which is preliminary data.</text>
</comment>
<dbReference type="SMART" id="SM00387">
    <property type="entry name" value="HATPase_c"/>
    <property type="match status" value="1"/>
</dbReference>
<keyword evidence="8" id="KW-0812">Transmembrane</keyword>
<evidence type="ECO:0000313" key="11">
    <source>
        <dbReference type="Proteomes" id="UP000297540"/>
    </source>
</evidence>
<evidence type="ECO:0000256" key="1">
    <source>
        <dbReference type="ARBA" id="ARBA00000085"/>
    </source>
</evidence>
<keyword evidence="8" id="KW-0472">Membrane</keyword>
<dbReference type="PANTHER" id="PTHR43711:SF1">
    <property type="entry name" value="HISTIDINE KINASE 1"/>
    <property type="match status" value="1"/>
</dbReference>
<dbReference type="PRINTS" id="PR00344">
    <property type="entry name" value="BCTRLSENSOR"/>
</dbReference>
<keyword evidence="4" id="KW-0808">Transferase</keyword>
<dbReference type="AlphaFoldDB" id="A0A4Y8SHB8"/>
<feature type="coiled-coil region" evidence="7">
    <location>
        <begin position="160"/>
        <end position="190"/>
    </location>
</feature>
<comment type="catalytic activity">
    <reaction evidence="1">
        <text>ATP + protein L-histidine = ADP + protein N-phospho-L-histidine.</text>
        <dbReference type="EC" id="2.7.13.3"/>
    </reaction>
</comment>
<evidence type="ECO:0000259" key="9">
    <source>
        <dbReference type="PROSITE" id="PS50109"/>
    </source>
</evidence>
<keyword evidence="3" id="KW-0597">Phosphoprotein</keyword>
<keyword evidence="8" id="KW-1133">Transmembrane helix</keyword>
<dbReference type="SMART" id="SM00388">
    <property type="entry name" value="HisKA"/>
    <property type="match status" value="1"/>
</dbReference>
<dbReference type="InterPro" id="IPR058544">
    <property type="entry name" value="ETR1_N"/>
</dbReference>
<keyword evidence="11" id="KW-1185">Reference proteome</keyword>
<keyword evidence="5 10" id="KW-0418">Kinase</keyword>
<name>A0A4Y8SHB8_9SPHI</name>
<proteinExistence type="predicted"/>
<evidence type="ECO:0000256" key="2">
    <source>
        <dbReference type="ARBA" id="ARBA00012438"/>
    </source>
</evidence>
<dbReference type="SUPFAM" id="SSF55874">
    <property type="entry name" value="ATPase domain of HSP90 chaperone/DNA topoisomerase II/histidine kinase"/>
    <property type="match status" value="1"/>
</dbReference>
<dbReference type="PROSITE" id="PS50109">
    <property type="entry name" value="HIS_KIN"/>
    <property type="match status" value="1"/>
</dbReference>
<evidence type="ECO:0000256" key="3">
    <source>
        <dbReference type="ARBA" id="ARBA00022553"/>
    </source>
</evidence>
<dbReference type="EMBL" id="SOZE01000008">
    <property type="protein sequence ID" value="TFF38015.1"/>
    <property type="molecule type" value="Genomic_DNA"/>
</dbReference>
<dbReference type="PANTHER" id="PTHR43711">
    <property type="entry name" value="TWO-COMPONENT HISTIDINE KINASE"/>
    <property type="match status" value="1"/>
</dbReference>
<dbReference type="InterPro" id="IPR005467">
    <property type="entry name" value="His_kinase_dom"/>
</dbReference>
<dbReference type="Proteomes" id="UP000297540">
    <property type="component" value="Unassembled WGS sequence"/>
</dbReference>
<keyword evidence="6" id="KW-0902">Two-component regulatory system</keyword>
<organism evidence="10 11">
    <name type="scientific">Mucilaginibacter psychrotolerans</name>
    <dbReference type="NCBI Taxonomy" id="1524096"/>
    <lineage>
        <taxon>Bacteria</taxon>
        <taxon>Pseudomonadati</taxon>
        <taxon>Bacteroidota</taxon>
        <taxon>Sphingobacteriia</taxon>
        <taxon>Sphingobacteriales</taxon>
        <taxon>Sphingobacteriaceae</taxon>
        <taxon>Mucilaginibacter</taxon>
    </lineage>
</organism>
<keyword evidence="7" id="KW-0175">Coiled coil</keyword>
<dbReference type="CDD" id="cd00082">
    <property type="entry name" value="HisKA"/>
    <property type="match status" value="1"/>
</dbReference>
<dbReference type="GO" id="GO:0000155">
    <property type="term" value="F:phosphorelay sensor kinase activity"/>
    <property type="evidence" value="ECO:0007669"/>
    <property type="project" value="InterPro"/>
</dbReference>
<dbReference type="Pfam" id="PF02518">
    <property type="entry name" value="HATPase_c"/>
    <property type="match status" value="1"/>
</dbReference>
<dbReference type="Gene3D" id="1.10.287.130">
    <property type="match status" value="1"/>
</dbReference>
<evidence type="ECO:0000256" key="7">
    <source>
        <dbReference type="SAM" id="Coils"/>
    </source>
</evidence>
<dbReference type="Pfam" id="PF25487">
    <property type="entry name" value="ETR1_N"/>
    <property type="match status" value="1"/>
</dbReference>
<dbReference type="InterPro" id="IPR050736">
    <property type="entry name" value="Sensor_HK_Regulatory"/>
</dbReference>
<evidence type="ECO:0000256" key="5">
    <source>
        <dbReference type="ARBA" id="ARBA00022777"/>
    </source>
</evidence>
<dbReference type="InterPro" id="IPR004358">
    <property type="entry name" value="Sig_transdc_His_kin-like_C"/>
</dbReference>
<gene>
    <name evidence="10" type="ORF">E2R66_10550</name>
</gene>
<feature type="transmembrane region" description="Helical" evidence="8">
    <location>
        <begin position="99"/>
        <end position="124"/>
    </location>
</feature>
<evidence type="ECO:0000256" key="4">
    <source>
        <dbReference type="ARBA" id="ARBA00022679"/>
    </source>
</evidence>
<dbReference type="EC" id="2.7.13.3" evidence="2"/>